<proteinExistence type="predicted"/>
<organism evidence="1 2">
    <name type="scientific">Aspergillus pseudocaelatus</name>
    <dbReference type="NCBI Taxonomy" id="1825620"/>
    <lineage>
        <taxon>Eukaryota</taxon>
        <taxon>Fungi</taxon>
        <taxon>Dikarya</taxon>
        <taxon>Ascomycota</taxon>
        <taxon>Pezizomycotina</taxon>
        <taxon>Eurotiomycetes</taxon>
        <taxon>Eurotiomycetidae</taxon>
        <taxon>Eurotiales</taxon>
        <taxon>Aspergillaceae</taxon>
        <taxon>Aspergillus</taxon>
        <taxon>Aspergillus subgen. Circumdati</taxon>
    </lineage>
</organism>
<reference evidence="1 2" key="1">
    <citation type="submission" date="2019-04" db="EMBL/GenBank/DDBJ databases">
        <authorList>
            <consortium name="DOE Joint Genome Institute"/>
            <person name="Mondo S."/>
            <person name="Kjaerbolling I."/>
            <person name="Vesth T."/>
            <person name="Frisvad J.C."/>
            <person name="Nybo J.L."/>
            <person name="Theobald S."/>
            <person name="Kildgaard S."/>
            <person name="Isbrandt T."/>
            <person name="Kuo A."/>
            <person name="Sato A."/>
            <person name="Lyhne E.K."/>
            <person name="Kogle M.E."/>
            <person name="Wiebenga A."/>
            <person name="Kun R.S."/>
            <person name="Lubbers R.J."/>
            <person name="Makela M.R."/>
            <person name="Barry K."/>
            <person name="Chovatia M."/>
            <person name="Clum A."/>
            <person name="Daum C."/>
            <person name="Haridas S."/>
            <person name="He G."/>
            <person name="LaButti K."/>
            <person name="Lipzen A."/>
            <person name="Riley R."/>
            <person name="Salamov A."/>
            <person name="Simmons B.A."/>
            <person name="Magnuson J.K."/>
            <person name="Henrissat B."/>
            <person name="Mortensen U.H."/>
            <person name="Larsen T.O."/>
            <person name="Devries R.P."/>
            <person name="Grigoriev I.V."/>
            <person name="Machida M."/>
            <person name="Baker S.E."/>
            <person name="Andersen M.R."/>
            <person name="Cantor M.N."/>
            <person name="Hua S.X."/>
        </authorList>
    </citation>
    <scope>NUCLEOTIDE SEQUENCE [LARGE SCALE GENOMIC DNA]</scope>
    <source>
        <strain evidence="1 2">CBS 117616</strain>
    </source>
</reference>
<protein>
    <submittedName>
        <fullName evidence="1">Uncharacterized protein</fullName>
    </submittedName>
</protein>
<evidence type="ECO:0000313" key="1">
    <source>
        <dbReference type="EMBL" id="KAE8419448.1"/>
    </source>
</evidence>
<name>A0ABQ6WS71_9EURO</name>
<dbReference type="Proteomes" id="UP000325395">
    <property type="component" value="Unassembled WGS sequence"/>
</dbReference>
<keyword evidence="2" id="KW-1185">Reference proteome</keyword>
<dbReference type="EMBL" id="ML735717">
    <property type="protein sequence ID" value="KAE8419448.1"/>
    <property type="molecule type" value="Genomic_DNA"/>
</dbReference>
<evidence type="ECO:0000313" key="2">
    <source>
        <dbReference type="Proteomes" id="UP000325395"/>
    </source>
</evidence>
<gene>
    <name evidence="1" type="ORF">BDV36DRAFT_137806</name>
</gene>
<sequence>MDSKSHTTFCISWSHEGDVTLQSAPTAAYSYRNLDHILSGDNANNERVHCSTAKSETASKRCDGLSRESRDEETAEFYDVYDVYVGRQLKNRDCYRGSSRSLSHIFSETFGAVCNAASMCTIIIEISHASLANNGRGFGQCRQPMADLGICEAHGREALNGITIRTATSDGYETHH</sequence>
<accession>A0ABQ6WS71</accession>